<dbReference type="AlphaFoldDB" id="A0A9P6ZL24"/>
<gene>
    <name evidence="1" type="ORF">EV702DRAFT_1202304</name>
</gene>
<organism evidence="1 2">
    <name type="scientific">Suillus placidus</name>
    <dbReference type="NCBI Taxonomy" id="48579"/>
    <lineage>
        <taxon>Eukaryota</taxon>
        <taxon>Fungi</taxon>
        <taxon>Dikarya</taxon>
        <taxon>Basidiomycota</taxon>
        <taxon>Agaricomycotina</taxon>
        <taxon>Agaricomycetes</taxon>
        <taxon>Agaricomycetidae</taxon>
        <taxon>Boletales</taxon>
        <taxon>Suillineae</taxon>
        <taxon>Suillaceae</taxon>
        <taxon>Suillus</taxon>
    </lineage>
</organism>
<accession>A0A9P6ZL24</accession>
<proteinExistence type="predicted"/>
<dbReference type="OrthoDB" id="3003917at2759"/>
<protein>
    <submittedName>
        <fullName evidence="1">Uncharacterized protein</fullName>
    </submittedName>
</protein>
<evidence type="ECO:0000313" key="1">
    <source>
        <dbReference type="EMBL" id="KAG1770830.1"/>
    </source>
</evidence>
<reference evidence="1" key="1">
    <citation type="journal article" date="2020" name="New Phytol.">
        <title>Comparative genomics reveals dynamic genome evolution in host specialist ectomycorrhizal fungi.</title>
        <authorList>
            <person name="Lofgren L.A."/>
            <person name="Nguyen N.H."/>
            <person name="Vilgalys R."/>
            <person name="Ruytinx J."/>
            <person name="Liao H.L."/>
            <person name="Branco S."/>
            <person name="Kuo A."/>
            <person name="LaButti K."/>
            <person name="Lipzen A."/>
            <person name="Andreopoulos W."/>
            <person name="Pangilinan J."/>
            <person name="Riley R."/>
            <person name="Hundley H."/>
            <person name="Na H."/>
            <person name="Barry K."/>
            <person name="Grigoriev I.V."/>
            <person name="Stajich J.E."/>
            <person name="Kennedy P.G."/>
        </authorList>
    </citation>
    <scope>NUCLEOTIDE SEQUENCE</scope>
    <source>
        <strain evidence="1">DOB743</strain>
    </source>
</reference>
<dbReference type="Proteomes" id="UP000714275">
    <property type="component" value="Unassembled WGS sequence"/>
</dbReference>
<dbReference type="EMBL" id="JABBWD010000063">
    <property type="protein sequence ID" value="KAG1770830.1"/>
    <property type="molecule type" value="Genomic_DNA"/>
</dbReference>
<evidence type="ECO:0000313" key="2">
    <source>
        <dbReference type="Proteomes" id="UP000714275"/>
    </source>
</evidence>
<sequence length="113" mass="12684">MSPGRAKNLGRDYPFQDHDPADPALFIQHTYCLHFLWLPHVRSALTVLSGWLERMEQRASRSCSISSSALFLDHAPLTACRSTQTIWGECDSPHPTSHLQQLFSACCISNSEV</sequence>
<comment type="caution">
    <text evidence="1">The sequence shown here is derived from an EMBL/GenBank/DDBJ whole genome shotgun (WGS) entry which is preliminary data.</text>
</comment>
<keyword evidence="2" id="KW-1185">Reference proteome</keyword>
<name>A0A9P6ZL24_9AGAM</name>